<dbReference type="Gene3D" id="3.30.70.20">
    <property type="match status" value="1"/>
</dbReference>
<evidence type="ECO:0000259" key="4">
    <source>
        <dbReference type="PROSITE" id="PS51379"/>
    </source>
</evidence>
<proteinExistence type="predicted"/>
<organism evidence="5 6">
    <name type="scientific">Halobacteroides halobius (strain ATCC 35273 / DSM 5150 / MD-1)</name>
    <dbReference type="NCBI Taxonomy" id="748449"/>
    <lineage>
        <taxon>Bacteria</taxon>
        <taxon>Bacillati</taxon>
        <taxon>Bacillota</taxon>
        <taxon>Clostridia</taxon>
        <taxon>Halanaerobiales</taxon>
        <taxon>Halobacteroidaceae</taxon>
        <taxon>Halobacteroides</taxon>
    </lineage>
</organism>
<keyword evidence="1" id="KW-0479">Metal-binding</keyword>
<gene>
    <name evidence="5" type="ordered locus">Halha_1469</name>
</gene>
<dbReference type="RefSeq" id="WP_015327136.1">
    <property type="nucleotide sequence ID" value="NC_019978.1"/>
</dbReference>
<keyword evidence="3" id="KW-0411">Iron-sulfur</keyword>
<dbReference type="STRING" id="748449.Halha_1469"/>
<evidence type="ECO:0000313" key="6">
    <source>
        <dbReference type="Proteomes" id="UP000010880"/>
    </source>
</evidence>
<dbReference type="Pfam" id="PF00037">
    <property type="entry name" value="Fer4"/>
    <property type="match status" value="1"/>
</dbReference>
<sequence length="217" mass="24938">MNLAEIKKLIPKCCTVAKIDINKCYKNEKRSLEEFLPSVKSIIVLGHHIRDSREWIWSRMKSERGNCTSIADLHTKDIIKEIKNFIELEGYNSKIIPYPGVSGIRFKKLAMKTRIGEIGDNFLFLHNEWGPWVHLRVLLTDTKINSSQETFIDEVCIHCGKCIKACPVNAIIQNSFNSQRCKERQEQLNVAHSCEICARICPIGETPEKIKLVKVDE</sequence>
<feature type="domain" description="4Fe-4S ferredoxin-type" evidence="4">
    <location>
        <begin position="148"/>
        <end position="176"/>
    </location>
</feature>
<dbReference type="InterPro" id="IPR017896">
    <property type="entry name" value="4Fe4S_Fe-S-bd"/>
</dbReference>
<dbReference type="EMBL" id="CP003359">
    <property type="protein sequence ID" value="AGB41414.1"/>
    <property type="molecule type" value="Genomic_DNA"/>
</dbReference>
<protein>
    <submittedName>
        <fullName evidence="5">4Fe-4S protein</fullName>
    </submittedName>
</protein>
<dbReference type="GO" id="GO:0046872">
    <property type="term" value="F:metal ion binding"/>
    <property type="evidence" value="ECO:0007669"/>
    <property type="project" value="UniProtKB-KW"/>
</dbReference>
<reference evidence="6" key="1">
    <citation type="submission" date="2012-02" db="EMBL/GenBank/DDBJ databases">
        <title>The complete genome of Halobacteroides halobius DSM 5150.</title>
        <authorList>
            <person name="Lucas S."/>
            <person name="Copeland A."/>
            <person name="Lapidus A."/>
            <person name="Glavina del Rio T."/>
            <person name="Dalin E."/>
            <person name="Tice H."/>
            <person name="Bruce D."/>
            <person name="Goodwin L."/>
            <person name="Pitluck S."/>
            <person name="Peters L."/>
            <person name="Mikhailova N."/>
            <person name="Gu W."/>
            <person name="Kyrpides N."/>
            <person name="Mavromatis K."/>
            <person name="Ivanova N."/>
            <person name="Brettin T."/>
            <person name="Detter J.C."/>
            <person name="Han C."/>
            <person name="Larimer F."/>
            <person name="Land M."/>
            <person name="Hauser L."/>
            <person name="Markowitz V."/>
            <person name="Cheng J.-F."/>
            <person name="Hugenholtz P."/>
            <person name="Woyke T."/>
            <person name="Wu D."/>
            <person name="Tindall B."/>
            <person name="Pomrenke H."/>
            <person name="Brambilla E."/>
            <person name="Klenk H.-P."/>
            <person name="Eisen J.A."/>
        </authorList>
    </citation>
    <scope>NUCLEOTIDE SEQUENCE [LARGE SCALE GENOMIC DNA]</scope>
    <source>
        <strain evidence="6">ATCC 35273 / DSM 5150 / MD-1</strain>
    </source>
</reference>
<dbReference type="PROSITE" id="PS00198">
    <property type="entry name" value="4FE4S_FER_1"/>
    <property type="match status" value="1"/>
</dbReference>
<dbReference type="AlphaFoldDB" id="L0KAM2"/>
<dbReference type="GO" id="GO:0051536">
    <property type="term" value="F:iron-sulfur cluster binding"/>
    <property type="evidence" value="ECO:0007669"/>
    <property type="project" value="UniProtKB-KW"/>
</dbReference>
<dbReference type="SUPFAM" id="SSF54862">
    <property type="entry name" value="4Fe-4S ferredoxins"/>
    <property type="match status" value="1"/>
</dbReference>
<dbReference type="InterPro" id="IPR017900">
    <property type="entry name" value="4Fe4S_Fe_S_CS"/>
</dbReference>
<evidence type="ECO:0000256" key="2">
    <source>
        <dbReference type="ARBA" id="ARBA00023004"/>
    </source>
</evidence>
<dbReference type="PANTHER" id="PTHR42827:SF1">
    <property type="entry name" value="IRON-SULFUR CLUSTER-BINDING PROTEIN"/>
    <property type="match status" value="1"/>
</dbReference>
<dbReference type="KEGG" id="hhl:Halha_1469"/>
<dbReference type="PROSITE" id="PS51379">
    <property type="entry name" value="4FE4S_FER_2"/>
    <property type="match status" value="1"/>
</dbReference>
<dbReference type="Proteomes" id="UP000010880">
    <property type="component" value="Chromosome"/>
</dbReference>
<dbReference type="PANTHER" id="PTHR42827">
    <property type="entry name" value="IRON-SULFUR CLUSTER-BINDING PROTEIN-RELATED"/>
    <property type="match status" value="1"/>
</dbReference>
<dbReference type="HOGENOM" id="CLU_081793_1_1_9"/>
<dbReference type="OrthoDB" id="9784571at2"/>
<evidence type="ECO:0000256" key="1">
    <source>
        <dbReference type="ARBA" id="ARBA00022723"/>
    </source>
</evidence>
<name>L0KAM2_HALHC</name>
<dbReference type="eggNOG" id="COG1600">
    <property type="taxonomic scope" value="Bacteria"/>
</dbReference>
<evidence type="ECO:0000256" key="3">
    <source>
        <dbReference type="ARBA" id="ARBA00023014"/>
    </source>
</evidence>
<keyword evidence="2" id="KW-0408">Iron</keyword>
<evidence type="ECO:0000313" key="5">
    <source>
        <dbReference type="EMBL" id="AGB41414.1"/>
    </source>
</evidence>
<keyword evidence="6" id="KW-1185">Reference proteome</keyword>
<accession>L0KAM2</accession>